<evidence type="ECO:0000313" key="1">
    <source>
        <dbReference type="EMBL" id="AFD05947.1"/>
    </source>
</evidence>
<gene>
    <name evidence="1" type="ordered locus">Solca_0832</name>
</gene>
<proteinExistence type="predicted"/>
<accession>H8KPP9</accession>
<keyword evidence="2" id="KW-1185">Reference proteome</keyword>
<protein>
    <submittedName>
        <fullName evidence="1">Uncharacterized protein</fullName>
    </submittedName>
</protein>
<dbReference type="Proteomes" id="UP000007590">
    <property type="component" value="Chromosome"/>
</dbReference>
<dbReference type="HOGENOM" id="CLU_157285_0_0_10"/>
<organism evidence="1 2">
    <name type="scientific">Solitalea canadensis (strain ATCC 29591 / DSM 3403 / JCM 21819 / LMG 8368 / NBRC 15130 / NCIMB 12057 / USAM 9D)</name>
    <name type="common">Flexibacter canadensis</name>
    <dbReference type="NCBI Taxonomy" id="929556"/>
    <lineage>
        <taxon>Bacteria</taxon>
        <taxon>Pseudomonadati</taxon>
        <taxon>Bacteroidota</taxon>
        <taxon>Sphingobacteriia</taxon>
        <taxon>Sphingobacteriales</taxon>
        <taxon>Sphingobacteriaceae</taxon>
        <taxon>Solitalea</taxon>
    </lineage>
</organism>
<reference evidence="1" key="1">
    <citation type="submission" date="2012-02" db="EMBL/GenBank/DDBJ databases">
        <title>The complete genome of Solitalea canadensis DSM 3403.</title>
        <authorList>
            <consortium name="US DOE Joint Genome Institute (JGI-PGF)"/>
            <person name="Lucas S."/>
            <person name="Copeland A."/>
            <person name="Lapidus A."/>
            <person name="Glavina del Rio T."/>
            <person name="Dalin E."/>
            <person name="Tice H."/>
            <person name="Bruce D."/>
            <person name="Goodwin L."/>
            <person name="Pitluck S."/>
            <person name="Peters L."/>
            <person name="Ovchinnikova G."/>
            <person name="Lu M."/>
            <person name="Kyrpides N."/>
            <person name="Mavromatis K."/>
            <person name="Ivanova N."/>
            <person name="Brettin T."/>
            <person name="Detter J.C."/>
            <person name="Han C."/>
            <person name="Larimer F."/>
            <person name="Land M."/>
            <person name="Hauser L."/>
            <person name="Markowitz V."/>
            <person name="Cheng J.-F."/>
            <person name="Hugenholtz P."/>
            <person name="Woyke T."/>
            <person name="Wu D."/>
            <person name="Spring S."/>
            <person name="Schroeder M."/>
            <person name="Kopitz M."/>
            <person name="Brambilla E."/>
            <person name="Klenk H.-P."/>
            <person name="Eisen J.A."/>
        </authorList>
    </citation>
    <scope>NUCLEOTIDE SEQUENCE</scope>
    <source>
        <strain evidence="1">DSM 3403</strain>
    </source>
</reference>
<evidence type="ECO:0000313" key="2">
    <source>
        <dbReference type="Proteomes" id="UP000007590"/>
    </source>
</evidence>
<dbReference type="STRING" id="929556.Solca_0832"/>
<name>H8KPP9_SOLCM</name>
<sequence length="133" mass="15429">MSRLGRQPFFVFLPRKICSAALGAIYTMQNKPKKSVDAQGAETTSQMATLTVKVHPNLLSQAQLNCFVNWYTRGADARKAMNSLLELFFQNVTNETHFPVLNESEIFEVYMLYRFLYRLEYQDHEEAKEVSHQ</sequence>
<dbReference type="EMBL" id="CP003349">
    <property type="protein sequence ID" value="AFD05947.1"/>
    <property type="molecule type" value="Genomic_DNA"/>
</dbReference>
<dbReference type="KEGG" id="scn:Solca_0832"/>
<dbReference type="AlphaFoldDB" id="H8KPP9"/>